<keyword evidence="1" id="KW-0472">Membrane</keyword>
<proteinExistence type="predicted"/>
<sequence>MHYPTLNVVKHQKGVHLKRLFAKEMQVSRTGQYLFFLILFFLTILFWVLFLPDTQKKKE</sequence>
<accession>A0A3M9MZY2</accession>
<gene>
    <name evidence="2" type="ORF">EFB08_00795</name>
</gene>
<dbReference type="EMBL" id="RJJD01000001">
    <property type="protein sequence ID" value="RNI31109.1"/>
    <property type="molecule type" value="Genomic_DNA"/>
</dbReference>
<comment type="caution">
    <text evidence="2">The sequence shown here is derived from an EMBL/GenBank/DDBJ whole genome shotgun (WGS) entry which is preliminary data.</text>
</comment>
<keyword evidence="3" id="KW-1185">Reference proteome</keyword>
<keyword evidence="1" id="KW-0812">Transmembrane</keyword>
<protein>
    <submittedName>
        <fullName evidence="2">Uncharacterized protein</fullName>
    </submittedName>
</protein>
<name>A0A3M9MZY2_9BACT</name>
<evidence type="ECO:0000256" key="1">
    <source>
        <dbReference type="SAM" id="Phobius"/>
    </source>
</evidence>
<evidence type="ECO:0000313" key="3">
    <source>
        <dbReference type="Proteomes" id="UP000272117"/>
    </source>
</evidence>
<evidence type="ECO:0000313" key="2">
    <source>
        <dbReference type="EMBL" id="RNI31109.1"/>
    </source>
</evidence>
<organism evidence="2 3">
    <name type="scientific">Rufibacter latericius</name>
    <dbReference type="NCBI Taxonomy" id="2487040"/>
    <lineage>
        <taxon>Bacteria</taxon>
        <taxon>Pseudomonadati</taxon>
        <taxon>Bacteroidota</taxon>
        <taxon>Cytophagia</taxon>
        <taxon>Cytophagales</taxon>
        <taxon>Hymenobacteraceae</taxon>
        <taxon>Rufibacter</taxon>
    </lineage>
</organism>
<dbReference type="AlphaFoldDB" id="A0A3M9MZY2"/>
<feature type="transmembrane region" description="Helical" evidence="1">
    <location>
        <begin position="33"/>
        <end position="51"/>
    </location>
</feature>
<reference evidence="2 3" key="1">
    <citation type="submission" date="2018-11" db="EMBL/GenBank/DDBJ databases">
        <title>Rufibacter latericius sp. nov., isolated from water in Baiyang Lake.</title>
        <authorList>
            <person name="Yang Y."/>
        </authorList>
    </citation>
    <scope>NUCLEOTIDE SEQUENCE [LARGE SCALE GENOMIC DNA]</scope>
    <source>
        <strain evidence="2 3">R-22-1c-1</strain>
    </source>
</reference>
<dbReference type="Proteomes" id="UP000272117">
    <property type="component" value="Unassembled WGS sequence"/>
</dbReference>
<keyword evidence="1" id="KW-1133">Transmembrane helix</keyword>